<dbReference type="Proteomes" id="UP000254968">
    <property type="component" value="Unassembled WGS sequence"/>
</dbReference>
<dbReference type="Pfam" id="PF13414">
    <property type="entry name" value="TPR_11"/>
    <property type="match status" value="1"/>
</dbReference>
<feature type="compositionally biased region" description="Basic and acidic residues" evidence="2">
    <location>
        <begin position="218"/>
        <end position="231"/>
    </location>
</feature>
<evidence type="ECO:0000313" key="5">
    <source>
        <dbReference type="Proteomes" id="UP000254968"/>
    </source>
</evidence>
<protein>
    <submittedName>
        <fullName evidence="4">TPR repeat containing protein</fullName>
    </submittedName>
</protein>
<dbReference type="InterPro" id="IPR019734">
    <property type="entry name" value="TPR_rpt"/>
</dbReference>
<sequence>MMLIRLLLLLIACNSYAFTWGDLWATKDQQGHELMRKGQFKQAQSVFNEPAWRASAAYRAGDYQKAAQTFGTLQTEQGYYNQGNALAHLGKYEEAINAYNKALSLNAANKDAQYNRHLLEELLKKQKEKEANSEQNKKQQASDPKNKQDQQDKQSSAQNKEKSEQQQSNKTDEQKDNSDKNQQNQQANNQQNQSTQQNSPDNQEQETDKQTKQNQQKQDNKQQTTEKDKQSPNKTQSAKQTQAETSTDREKKQAKEQWLRLIPDDPGGLLREKFLRDYIRRQHGWYQ</sequence>
<keyword evidence="3" id="KW-0732">Signal</keyword>
<accession>A0A378I5N5</accession>
<evidence type="ECO:0000256" key="3">
    <source>
        <dbReference type="SAM" id="SignalP"/>
    </source>
</evidence>
<dbReference type="RefSeq" id="WP_341273402.1">
    <property type="nucleotide sequence ID" value="NZ_CAAAHO010000005.1"/>
</dbReference>
<dbReference type="SMART" id="SM00028">
    <property type="entry name" value="TPR"/>
    <property type="match status" value="1"/>
</dbReference>
<proteinExistence type="predicted"/>
<dbReference type="InterPro" id="IPR011990">
    <property type="entry name" value="TPR-like_helical_dom_sf"/>
</dbReference>
<feature type="chain" id="PRO_5016845874" evidence="3">
    <location>
        <begin position="18"/>
        <end position="287"/>
    </location>
</feature>
<dbReference type="AlphaFoldDB" id="A0A378I5N5"/>
<name>A0A378I5N5_9GAMM</name>
<feature type="compositionally biased region" description="Basic and acidic residues" evidence="2">
    <location>
        <begin position="159"/>
        <end position="179"/>
    </location>
</feature>
<dbReference type="PROSITE" id="PS50293">
    <property type="entry name" value="TPR_REGION"/>
    <property type="match status" value="1"/>
</dbReference>
<dbReference type="PROSITE" id="PS50005">
    <property type="entry name" value="TPR"/>
    <property type="match status" value="1"/>
</dbReference>
<dbReference type="EMBL" id="UGNV01000001">
    <property type="protein sequence ID" value="STX30162.1"/>
    <property type="molecule type" value="Genomic_DNA"/>
</dbReference>
<feature type="repeat" description="TPR" evidence="1">
    <location>
        <begin position="76"/>
        <end position="109"/>
    </location>
</feature>
<feature type="compositionally biased region" description="Basic and acidic residues" evidence="2">
    <location>
        <begin position="246"/>
        <end position="258"/>
    </location>
</feature>
<dbReference type="SUPFAM" id="SSF48452">
    <property type="entry name" value="TPR-like"/>
    <property type="match status" value="1"/>
</dbReference>
<feature type="region of interest" description="Disordered" evidence="2">
    <location>
        <begin position="126"/>
        <end position="259"/>
    </location>
</feature>
<gene>
    <name evidence="4" type="ORF">NCTC13315_02727</name>
</gene>
<dbReference type="Gene3D" id="1.25.40.10">
    <property type="entry name" value="Tetratricopeptide repeat domain"/>
    <property type="match status" value="1"/>
</dbReference>
<feature type="compositionally biased region" description="Low complexity" evidence="2">
    <location>
        <begin position="180"/>
        <end position="202"/>
    </location>
</feature>
<organism evidence="4 5">
    <name type="scientific">Legionella beliardensis</name>
    <dbReference type="NCBI Taxonomy" id="91822"/>
    <lineage>
        <taxon>Bacteria</taxon>
        <taxon>Pseudomonadati</taxon>
        <taxon>Pseudomonadota</taxon>
        <taxon>Gammaproteobacteria</taxon>
        <taxon>Legionellales</taxon>
        <taxon>Legionellaceae</taxon>
        <taxon>Legionella</taxon>
    </lineage>
</organism>
<evidence type="ECO:0000313" key="4">
    <source>
        <dbReference type="EMBL" id="STX30162.1"/>
    </source>
</evidence>
<reference evidence="4 5" key="1">
    <citation type="submission" date="2018-06" db="EMBL/GenBank/DDBJ databases">
        <authorList>
            <consortium name="Pathogen Informatics"/>
            <person name="Doyle S."/>
        </authorList>
    </citation>
    <scope>NUCLEOTIDE SEQUENCE [LARGE SCALE GENOMIC DNA]</scope>
    <source>
        <strain evidence="4 5">NCTC13315</strain>
    </source>
</reference>
<feature type="compositionally biased region" description="Basic and acidic residues" evidence="2">
    <location>
        <begin position="126"/>
        <end position="137"/>
    </location>
</feature>
<feature type="compositionally biased region" description="Polar residues" evidence="2">
    <location>
        <begin position="232"/>
        <end position="245"/>
    </location>
</feature>
<evidence type="ECO:0000256" key="2">
    <source>
        <dbReference type="SAM" id="MobiDB-lite"/>
    </source>
</evidence>
<feature type="signal peptide" evidence="3">
    <location>
        <begin position="1"/>
        <end position="17"/>
    </location>
</feature>
<evidence type="ECO:0000256" key="1">
    <source>
        <dbReference type="PROSITE-ProRule" id="PRU00339"/>
    </source>
</evidence>
<keyword evidence="1" id="KW-0802">TPR repeat</keyword>
<keyword evidence="5" id="KW-1185">Reference proteome</keyword>